<evidence type="ECO:0000313" key="15">
    <source>
        <dbReference type="Proteomes" id="UP000199249"/>
    </source>
</evidence>
<evidence type="ECO:0000256" key="8">
    <source>
        <dbReference type="ARBA" id="ARBA00022989"/>
    </source>
</evidence>
<evidence type="ECO:0000256" key="7">
    <source>
        <dbReference type="ARBA" id="ARBA00022777"/>
    </source>
</evidence>
<feature type="transmembrane region" description="Helical" evidence="11">
    <location>
        <begin position="7"/>
        <end position="29"/>
    </location>
</feature>
<dbReference type="OrthoDB" id="594725at2"/>
<keyword evidence="15" id="KW-1185">Reference proteome</keyword>
<feature type="transmembrane region" description="Helical" evidence="11">
    <location>
        <begin position="159"/>
        <end position="180"/>
    </location>
</feature>
<evidence type="ECO:0000259" key="12">
    <source>
        <dbReference type="PROSITE" id="PS50109"/>
    </source>
</evidence>
<dbReference type="InterPro" id="IPR003661">
    <property type="entry name" value="HisK_dim/P_dom"/>
</dbReference>
<dbReference type="PROSITE" id="PS50885">
    <property type="entry name" value="HAMP"/>
    <property type="match status" value="1"/>
</dbReference>
<evidence type="ECO:0000256" key="3">
    <source>
        <dbReference type="ARBA" id="ARBA00012438"/>
    </source>
</evidence>
<keyword evidence="10 11" id="KW-0472">Membrane</keyword>
<dbReference type="SUPFAM" id="SSF55874">
    <property type="entry name" value="ATPase domain of HSP90 chaperone/DNA topoisomerase II/histidine kinase"/>
    <property type="match status" value="1"/>
</dbReference>
<dbReference type="InterPro" id="IPR003594">
    <property type="entry name" value="HATPase_dom"/>
</dbReference>
<keyword evidence="7 14" id="KW-0418">Kinase</keyword>
<feature type="domain" description="HAMP" evidence="13">
    <location>
        <begin position="181"/>
        <end position="234"/>
    </location>
</feature>
<dbReference type="PROSITE" id="PS50109">
    <property type="entry name" value="HIS_KIN"/>
    <property type="match status" value="1"/>
</dbReference>
<name>A0A1H3GMU3_9BACT</name>
<evidence type="ECO:0000313" key="14">
    <source>
        <dbReference type="EMBL" id="SDY04285.1"/>
    </source>
</evidence>
<evidence type="ECO:0000256" key="6">
    <source>
        <dbReference type="ARBA" id="ARBA00022692"/>
    </source>
</evidence>
<dbReference type="CDD" id="cd00075">
    <property type="entry name" value="HATPase"/>
    <property type="match status" value="1"/>
</dbReference>
<dbReference type="Gene3D" id="3.30.565.10">
    <property type="entry name" value="Histidine kinase-like ATPase, C-terminal domain"/>
    <property type="match status" value="1"/>
</dbReference>
<keyword evidence="9" id="KW-0902">Two-component regulatory system</keyword>
<proteinExistence type="predicted"/>
<evidence type="ECO:0000256" key="1">
    <source>
        <dbReference type="ARBA" id="ARBA00000085"/>
    </source>
</evidence>
<dbReference type="RefSeq" id="WP_092739097.1">
    <property type="nucleotide sequence ID" value="NZ_FNOV01000005.1"/>
</dbReference>
<protein>
    <recommendedName>
        <fullName evidence="3">histidine kinase</fullName>
        <ecNumber evidence="3">2.7.13.3</ecNumber>
    </recommendedName>
</protein>
<dbReference type="InterPro" id="IPR004358">
    <property type="entry name" value="Sig_transdc_His_kin-like_C"/>
</dbReference>
<dbReference type="SMART" id="SM00387">
    <property type="entry name" value="HATPase_c"/>
    <property type="match status" value="1"/>
</dbReference>
<evidence type="ECO:0000256" key="5">
    <source>
        <dbReference type="ARBA" id="ARBA00022679"/>
    </source>
</evidence>
<organism evidence="14 15">
    <name type="scientific">Hymenobacter psychrophilus</name>
    <dbReference type="NCBI Taxonomy" id="651662"/>
    <lineage>
        <taxon>Bacteria</taxon>
        <taxon>Pseudomonadati</taxon>
        <taxon>Bacteroidota</taxon>
        <taxon>Cytophagia</taxon>
        <taxon>Cytophagales</taxon>
        <taxon>Hymenobacteraceae</taxon>
        <taxon>Hymenobacter</taxon>
    </lineage>
</organism>
<sequence length="457" mass="50805">MLFRNQLMLWFMALVFTIQLCLTGFIYYYSVRARELRFYHRLESKAEQTAHLLIGRLELQPEALSSLRKKDLLTMHNERISIYKPNGTLAFQISQKNKEAISKADSVYFDQITRSQPARFHRGAVEVLGMQYRHRGQRYFIFVAGRDVFGRREFATLRAILLGGNLGALVLVIGAAWLFAGRLLRPLARMVAEVRGITASSLRQRVNEGNRRDEIAQLAMTFNQMLSGLEQAFEAHKSFVAHASHELRTPLATVLGTLETAAAYDPDLPTARRSMESAVEEIQKVIDLTNSLLALARAEGAAPEAEFVPFDDVVLRAVASCRTRYAGRTVQVDFGPWPDSVEVPFGTRGNEQLLHTAVLNLLDNACKYSAGGVSVQLNYNPARQLWLRVTDTGVGLPASDLARLTEPLFRGENSRDRPGFGLGLPITQKIAQAHGGQLRITSVVGQGTQAELLLPAA</sequence>
<evidence type="ECO:0000259" key="13">
    <source>
        <dbReference type="PROSITE" id="PS50885"/>
    </source>
</evidence>
<dbReference type="Gene3D" id="6.10.340.10">
    <property type="match status" value="1"/>
</dbReference>
<dbReference type="Pfam" id="PF00512">
    <property type="entry name" value="HisKA"/>
    <property type="match status" value="1"/>
</dbReference>
<keyword evidence="6 11" id="KW-0812">Transmembrane</keyword>
<evidence type="ECO:0000256" key="10">
    <source>
        <dbReference type="ARBA" id="ARBA00023136"/>
    </source>
</evidence>
<dbReference type="InterPro" id="IPR003660">
    <property type="entry name" value="HAMP_dom"/>
</dbReference>
<evidence type="ECO:0000256" key="4">
    <source>
        <dbReference type="ARBA" id="ARBA00022553"/>
    </source>
</evidence>
<reference evidence="15" key="1">
    <citation type="submission" date="2016-10" db="EMBL/GenBank/DDBJ databases">
        <authorList>
            <person name="Varghese N."/>
            <person name="Submissions S."/>
        </authorList>
    </citation>
    <scope>NUCLEOTIDE SEQUENCE [LARGE SCALE GENOMIC DNA]</scope>
    <source>
        <strain evidence="15">CGMCC 1.8975</strain>
    </source>
</reference>
<comment type="subcellular location">
    <subcellularLocation>
        <location evidence="2">Membrane</location>
    </subcellularLocation>
</comment>
<keyword evidence="4" id="KW-0597">Phosphoprotein</keyword>
<evidence type="ECO:0000256" key="2">
    <source>
        <dbReference type="ARBA" id="ARBA00004370"/>
    </source>
</evidence>
<comment type="catalytic activity">
    <reaction evidence="1">
        <text>ATP + protein L-histidine = ADP + protein N-phospho-L-histidine.</text>
        <dbReference type="EC" id="2.7.13.3"/>
    </reaction>
</comment>
<dbReference type="SMART" id="SM00304">
    <property type="entry name" value="HAMP"/>
    <property type="match status" value="1"/>
</dbReference>
<dbReference type="SUPFAM" id="SSF47384">
    <property type="entry name" value="Homodimeric domain of signal transducing histidine kinase"/>
    <property type="match status" value="1"/>
</dbReference>
<accession>A0A1H3GMU3</accession>
<dbReference type="SUPFAM" id="SSF158472">
    <property type="entry name" value="HAMP domain-like"/>
    <property type="match status" value="1"/>
</dbReference>
<dbReference type="Proteomes" id="UP000199249">
    <property type="component" value="Unassembled WGS sequence"/>
</dbReference>
<dbReference type="InterPro" id="IPR005467">
    <property type="entry name" value="His_kinase_dom"/>
</dbReference>
<dbReference type="InterPro" id="IPR050428">
    <property type="entry name" value="TCS_sensor_his_kinase"/>
</dbReference>
<dbReference type="Gene3D" id="1.10.287.130">
    <property type="match status" value="1"/>
</dbReference>
<dbReference type="Pfam" id="PF00672">
    <property type="entry name" value="HAMP"/>
    <property type="match status" value="1"/>
</dbReference>
<dbReference type="Pfam" id="PF02518">
    <property type="entry name" value="HATPase_c"/>
    <property type="match status" value="1"/>
</dbReference>
<dbReference type="EC" id="2.7.13.3" evidence="3"/>
<evidence type="ECO:0000256" key="9">
    <source>
        <dbReference type="ARBA" id="ARBA00023012"/>
    </source>
</evidence>
<dbReference type="InterPro" id="IPR036890">
    <property type="entry name" value="HATPase_C_sf"/>
</dbReference>
<dbReference type="STRING" id="651662.SAMN04488069_10586"/>
<dbReference type="SMART" id="SM00388">
    <property type="entry name" value="HisKA"/>
    <property type="match status" value="1"/>
</dbReference>
<feature type="domain" description="Histidine kinase" evidence="12">
    <location>
        <begin position="242"/>
        <end position="457"/>
    </location>
</feature>
<evidence type="ECO:0000256" key="11">
    <source>
        <dbReference type="SAM" id="Phobius"/>
    </source>
</evidence>
<dbReference type="GO" id="GO:0000155">
    <property type="term" value="F:phosphorelay sensor kinase activity"/>
    <property type="evidence" value="ECO:0007669"/>
    <property type="project" value="InterPro"/>
</dbReference>
<keyword evidence="5" id="KW-0808">Transferase</keyword>
<dbReference type="EMBL" id="FNOV01000005">
    <property type="protein sequence ID" value="SDY04285.1"/>
    <property type="molecule type" value="Genomic_DNA"/>
</dbReference>
<dbReference type="CDD" id="cd06225">
    <property type="entry name" value="HAMP"/>
    <property type="match status" value="1"/>
</dbReference>
<dbReference type="CDD" id="cd00082">
    <property type="entry name" value="HisKA"/>
    <property type="match status" value="1"/>
</dbReference>
<dbReference type="GO" id="GO:0005886">
    <property type="term" value="C:plasma membrane"/>
    <property type="evidence" value="ECO:0007669"/>
    <property type="project" value="TreeGrafter"/>
</dbReference>
<gene>
    <name evidence="14" type="ORF">SAMN04488069_10586</name>
</gene>
<dbReference type="AlphaFoldDB" id="A0A1H3GMU3"/>
<dbReference type="InterPro" id="IPR036097">
    <property type="entry name" value="HisK_dim/P_sf"/>
</dbReference>
<dbReference type="PANTHER" id="PTHR45436">
    <property type="entry name" value="SENSOR HISTIDINE KINASE YKOH"/>
    <property type="match status" value="1"/>
</dbReference>
<dbReference type="PANTHER" id="PTHR45436:SF5">
    <property type="entry name" value="SENSOR HISTIDINE KINASE TRCS"/>
    <property type="match status" value="1"/>
</dbReference>
<keyword evidence="8 11" id="KW-1133">Transmembrane helix</keyword>
<dbReference type="PRINTS" id="PR00344">
    <property type="entry name" value="BCTRLSENSOR"/>
</dbReference>